<dbReference type="SUPFAM" id="SSF48013">
    <property type="entry name" value="NusB-like"/>
    <property type="match status" value="1"/>
</dbReference>
<gene>
    <name evidence="16" type="ORF">DFR43_12310</name>
</gene>
<dbReference type="EMBL" id="SNYL01000023">
    <property type="protein sequence ID" value="TDQ37912.1"/>
    <property type="molecule type" value="Genomic_DNA"/>
</dbReference>
<keyword evidence="10 14" id="KW-0694">RNA-binding</keyword>
<dbReference type="FunFam" id="3.40.50.150:FF:000022">
    <property type="entry name" value="Ribosomal RNA small subunit methyltransferase B"/>
    <property type="match status" value="1"/>
</dbReference>
<comment type="caution">
    <text evidence="16">The sequence shown here is derived from an EMBL/GenBank/DDBJ whole genome shotgun (WGS) entry which is preliminary data.</text>
</comment>
<dbReference type="InterPro" id="IPR018314">
    <property type="entry name" value="RsmB/NOL1/NOP2-like_CS"/>
</dbReference>
<dbReference type="Gene3D" id="3.30.70.1170">
    <property type="entry name" value="Sun protein, domain 3"/>
    <property type="match status" value="1"/>
</dbReference>
<dbReference type="InterPro" id="IPR004573">
    <property type="entry name" value="rRNA_ssu_MeTfrase_B"/>
</dbReference>
<dbReference type="InterPro" id="IPR001678">
    <property type="entry name" value="MeTrfase_RsmB-F_NOP2_dom"/>
</dbReference>
<protein>
    <recommendedName>
        <fullName evidence="4">16S rRNA (cytosine(967)-C(5))-methyltransferase</fullName>
        <ecNumber evidence="4">2.1.1.176</ecNumber>
    </recommendedName>
    <alternativeName>
        <fullName evidence="11">16S rRNA m5C967 methyltransferase</fullName>
    </alternativeName>
    <alternativeName>
        <fullName evidence="12">rRNA (cytosine-C(5)-)-methyltransferase RsmB</fullName>
    </alternativeName>
</protein>
<dbReference type="Gene3D" id="1.10.940.10">
    <property type="entry name" value="NusB-like"/>
    <property type="match status" value="1"/>
</dbReference>
<evidence type="ECO:0000256" key="13">
    <source>
        <dbReference type="ARBA" id="ARBA00047283"/>
    </source>
</evidence>
<evidence type="ECO:0000256" key="14">
    <source>
        <dbReference type="PROSITE-ProRule" id="PRU01023"/>
    </source>
</evidence>
<feature type="binding site" evidence="14">
    <location>
        <begin position="264"/>
        <end position="270"/>
    </location>
    <ligand>
        <name>S-adenosyl-L-methionine</name>
        <dbReference type="ChEBI" id="CHEBI:59789"/>
    </ligand>
</feature>
<dbReference type="GO" id="GO:0005737">
    <property type="term" value="C:cytoplasm"/>
    <property type="evidence" value="ECO:0007669"/>
    <property type="project" value="UniProtKB-SubCell"/>
</dbReference>
<evidence type="ECO:0000256" key="2">
    <source>
        <dbReference type="ARBA" id="ARBA00004496"/>
    </source>
</evidence>
<dbReference type="InterPro" id="IPR023267">
    <property type="entry name" value="RCMT"/>
</dbReference>
<comment type="subcellular location">
    <subcellularLocation>
        <location evidence="2">Cytoplasm</location>
    </subcellularLocation>
</comment>
<dbReference type="NCBIfam" id="NF008149">
    <property type="entry name" value="PRK10901.1"/>
    <property type="match status" value="1"/>
</dbReference>
<comment type="catalytic activity">
    <reaction evidence="13">
        <text>cytidine(967) in 16S rRNA + S-adenosyl-L-methionine = 5-methylcytidine(967) in 16S rRNA + S-adenosyl-L-homocysteine + H(+)</text>
        <dbReference type="Rhea" id="RHEA:42748"/>
        <dbReference type="Rhea" id="RHEA-COMP:10219"/>
        <dbReference type="Rhea" id="RHEA-COMP:10220"/>
        <dbReference type="ChEBI" id="CHEBI:15378"/>
        <dbReference type="ChEBI" id="CHEBI:57856"/>
        <dbReference type="ChEBI" id="CHEBI:59789"/>
        <dbReference type="ChEBI" id="CHEBI:74483"/>
        <dbReference type="ChEBI" id="CHEBI:82748"/>
        <dbReference type="EC" id="2.1.1.176"/>
    </reaction>
</comment>
<feature type="binding site" evidence="14">
    <location>
        <position position="312"/>
    </location>
    <ligand>
        <name>S-adenosyl-L-methionine</name>
        <dbReference type="ChEBI" id="CHEBI:59789"/>
    </ligand>
</feature>
<dbReference type="PROSITE" id="PS01153">
    <property type="entry name" value="NOL1_NOP2_SUN"/>
    <property type="match status" value="1"/>
</dbReference>
<feature type="binding site" evidence="14">
    <location>
        <position position="331"/>
    </location>
    <ligand>
        <name>S-adenosyl-L-methionine</name>
        <dbReference type="ChEBI" id="CHEBI:59789"/>
    </ligand>
</feature>
<reference evidence="16 17" key="1">
    <citation type="submission" date="2019-03" db="EMBL/GenBank/DDBJ databases">
        <title>Genomic Encyclopedia of Type Strains, Phase IV (KMG-IV): sequencing the most valuable type-strain genomes for metagenomic binning, comparative biology and taxonomic classification.</title>
        <authorList>
            <person name="Goeker M."/>
        </authorList>
    </citation>
    <scope>NUCLEOTIDE SEQUENCE [LARGE SCALE GENOMIC DNA]</scope>
    <source>
        <strain evidence="16 17">DSM 19605</strain>
    </source>
</reference>
<sequence>MMETSASSGAVTLAQQLAWSARMVEAVAKGRSLSEALPRVPAALRPGVQALVFDALRQRGLTLTLVRGLTQRTPAPPVHALLCVALGLLVDEAPAAGRPHYAAHTVVDQAVAAVPLLKLARPVAGFVNACLRGFLRDRCARLDQARRVELARWNHPPWWVQRLREDHPAHWQAILQASQEPAPMTLRINRRRADRAHYLARLRALGWSAEPWGEDGVVLAEAVPVERLPGWAEGEVSVQDGAAQLAAGLLLKDAPAPRRILDACAAPGGKTAHLLERCDAEVWALDKDAQRAERIRQNLSRLGLQAVVRVADAADTASWWDGQPFDAVLLDAPCTASGIVRRHPDVRWLRRPQDIDQLAAQQRHLLQSLWPVLAPGGRLLYCTCSVFRAEGEQQVEAFLQAHPDARRGDAPGHLLPGMALAGQARAAETIGDNAQRGTDGFFYALLHKTA</sequence>
<evidence type="ECO:0000259" key="15">
    <source>
        <dbReference type="PROSITE" id="PS51686"/>
    </source>
</evidence>
<evidence type="ECO:0000256" key="12">
    <source>
        <dbReference type="ARBA" id="ARBA00031088"/>
    </source>
</evidence>
<accession>A0A4R6TYI7</accession>
<evidence type="ECO:0000256" key="4">
    <source>
        <dbReference type="ARBA" id="ARBA00012140"/>
    </source>
</evidence>
<evidence type="ECO:0000256" key="8">
    <source>
        <dbReference type="ARBA" id="ARBA00022679"/>
    </source>
</evidence>
<dbReference type="InterPro" id="IPR054728">
    <property type="entry name" value="RsmB-like_ferredoxin"/>
</dbReference>
<evidence type="ECO:0000256" key="5">
    <source>
        <dbReference type="ARBA" id="ARBA00022490"/>
    </source>
</evidence>
<evidence type="ECO:0000256" key="9">
    <source>
        <dbReference type="ARBA" id="ARBA00022691"/>
    </source>
</evidence>
<dbReference type="SUPFAM" id="SSF53335">
    <property type="entry name" value="S-adenosyl-L-methionine-dependent methyltransferases"/>
    <property type="match status" value="1"/>
</dbReference>
<evidence type="ECO:0000256" key="7">
    <source>
        <dbReference type="ARBA" id="ARBA00022603"/>
    </source>
</evidence>
<dbReference type="PROSITE" id="PS51686">
    <property type="entry name" value="SAM_MT_RSMB_NOP"/>
    <property type="match status" value="1"/>
</dbReference>
<dbReference type="PRINTS" id="PR02008">
    <property type="entry name" value="RCMTFAMILY"/>
</dbReference>
<comment type="similarity">
    <text evidence="3 14">Belongs to the class I-like SAM-binding methyltransferase superfamily. RsmB/NOP family.</text>
</comment>
<dbReference type="InterPro" id="IPR049560">
    <property type="entry name" value="MeTrfase_RsmB-F_NOP2_cat"/>
</dbReference>
<dbReference type="PANTHER" id="PTHR22807:SF61">
    <property type="entry name" value="NOL1_NOP2_SUN FAMILY PROTEIN _ ANTITERMINATION NUSB DOMAIN-CONTAINING PROTEIN"/>
    <property type="match status" value="1"/>
</dbReference>
<dbReference type="InterPro" id="IPR035926">
    <property type="entry name" value="NusB-like_sf"/>
</dbReference>
<dbReference type="GO" id="GO:0003723">
    <property type="term" value="F:RNA binding"/>
    <property type="evidence" value="ECO:0007669"/>
    <property type="project" value="UniProtKB-UniRule"/>
</dbReference>
<feature type="domain" description="SAM-dependent MTase RsmB/NOP-type" evidence="15">
    <location>
        <begin position="174"/>
        <end position="449"/>
    </location>
</feature>
<feature type="active site" description="Nucleophile" evidence="14">
    <location>
        <position position="384"/>
    </location>
</feature>
<dbReference type="GO" id="GO:0008649">
    <property type="term" value="F:rRNA methyltransferase activity"/>
    <property type="evidence" value="ECO:0007669"/>
    <property type="project" value="InterPro"/>
</dbReference>
<comment type="function">
    <text evidence="1">Specifically methylates the cytosine at position 967 (m5C967) of 16S rRNA.</text>
</comment>
<dbReference type="Gene3D" id="3.40.50.150">
    <property type="entry name" value="Vaccinia Virus protein VP39"/>
    <property type="match status" value="1"/>
</dbReference>
<dbReference type="Gene3D" id="1.10.287.730">
    <property type="entry name" value="Helix hairpin bin"/>
    <property type="match status" value="1"/>
</dbReference>
<feature type="binding site" evidence="14">
    <location>
        <position position="286"/>
    </location>
    <ligand>
        <name>S-adenosyl-L-methionine</name>
        <dbReference type="ChEBI" id="CHEBI:59789"/>
    </ligand>
</feature>
<dbReference type="InterPro" id="IPR029063">
    <property type="entry name" value="SAM-dependent_MTases_sf"/>
</dbReference>
<dbReference type="NCBIfam" id="TIGR00563">
    <property type="entry name" value="rsmB"/>
    <property type="match status" value="1"/>
</dbReference>
<keyword evidence="8 14" id="KW-0808">Transferase</keyword>
<name>A0A4R6TYI7_9BURK</name>
<keyword evidence="9 14" id="KW-0949">S-adenosyl-L-methionine</keyword>
<evidence type="ECO:0000313" key="17">
    <source>
        <dbReference type="Proteomes" id="UP000295510"/>
    </source>
</evidence>
<organism evidence="16 17">
    <name type="scientific">Tepidicella xavieri</name>
    <dbReference type="NCBI Taxonomy" id="360241"/>
    <lineage>
        <taxon>Bacteria</taxon>
        <taxon>Pseudomonadati</taxon>
        <taxon>Pseudomonadota</taxon>
        <taxon>Betaproteobacteria</taxon>
        <taxon>Burkholderiales</taxon>
        <taxon>Tepidicella</taxon>
    </lineage>
</organism>
<keyword evidence="7 14" id="KW-0489">Methyltransferase</keyword>
<proteinExistence type="inferred from homology"/>
<keyword evidence="5" id="KW-0963">Cytoplasm</keyword>
<evidence type="ECO:0000256" key="1">
    <source>
        <dbReference type="ARBA" id="ARBA00002724"/>
    </source>
</evidence>
<keyword evidence="6" id="KW-0698">rRNA processing</keyword>
<keyword evidence="17" id="KW-1185">Reference proteome</keyword>
<evidence type="ECO:0000256" key="11">
    <source>
        <dbReference type="ARBA" id="ARBA00030399"/>
    </source>
</evidence>
<evidence type="ECO:0000256" key="6">
    <source>
        <dbReference type="ARBA" id="ARBA00022552"/>
    </source>
</evidence>
<dbReference type="Pfam" id="PF01189">
    <property type="entry name" value="Methyltr_RsmB-F"/>
    <property type="match status" value="1"/>
</dbReference>
<evidence type="ECO:0000313" key="16">
    <source>
        <dbReference type="EMBL" id="TDQ37912.1"/>
    </source>
</evidence>
<evidence type="ECO:0000256" key="10">
    <source>
        <dbReference type="ARBA" id="ARBA00022884"/>
    </source>
</evidence>
<dbReference type="CDD" id="cd02440">
    <property type="entry name" value="AdoMet_MTases"/>
    <property type="match status" value="1"/>
</dbReference>
<dbReference type="Pfam" id="PF22458">
    <property type="entry name" value="RsmF-B_ferredox"/>
    <property type="match status" value="1"/>
</dbReference>
<dbReference type="AlphaFoldDB" id="A0A4R6TYI7"/>
<dbReference type="PANTHER" id="PTHR22807">
    <property type="entry name" value="NOP2 YEAST -RELATED NOL1/NOP2/FMU SUN DOMAIN-CONTAINING"/>
    <property type="match status" value="1"/>
</dbReference>
<dbReference type="EC" id="2.1.1.176" evidence="4"/>
<dbReference type="Proteomes" id="UP000295510">
    <property type="component" value="Unassembled WGS sequence"/>
</dbReference>
<evidence type="ECO:0000256" key="3">
    <source>
        <dbReference type="ARBA" id="ARBA00007494"/>
    </source>
</evidence>